<organism evidence="1 2">
    <name type="scientific">Aspergillus coremiiformis</name>
    <dbReference type="NCBI Taxonomy" id="138285"/>
    <lineage>
        <taxon>Eukaryota</taxon>
        <taxon>Fungi</taxon>
        <taxon>Dikarya</taxon>
        <taxon>Ascomycota</taxon>
        <taxon>Pezizomycotina</taxon>
        <taxon>Eurotiomycetes</taxon>
        <taxon>Eurotiomycetidae</taxon>
        <taxon>Eurotiales</taxon>
        <taxon>Aspergillaceae</taxon>
        <taxon>Aspergillus</taxon>
        <taxon>Aspergillus subgen. Circumdati</taxon>
    </lineage>
</organism>
<dbReference type="EMBL" id="ML739213">
    <property type="protein sequence ID" value="KAE8350635.1"/>
    <property type="molecule type" value="Genomic_DNA"/>
</dbReference>
<keyword evidence="2" id="KW-1185">Reference proteome</keyword>
<sequence length="105" mass="11926">MYQIPPLLRMLGEKDEVPRMVFEKVALKQTVKQAFLYSVMCEYLGYPYKLRAFSPLHNNPNPLSIGSTILRGSNWKSSSYTEQISVKPNPLNHIGVVSTLIQSLI</sequence>
<dbReference type="Proteomes" id="UP000327118">
    <property type="component" value="Unassembled WGS sequence"/>
</dbReference>
<evidence type="ECO:0000313" key="1">
    <source>
        <dbReference type="EMBL" id="KAE8350635.1"/>
    </source>
</evidence>
<proteinExistence type="predicted"/>
<gene>
    <name evidence="1" type="ORF">BDV28DRAFT_35299</name>
</gene>
<dbReference type="AlphaFoldDB" id="A0A5N6YYX8"/>
<reference evidence="2" key="1">
    <citation type="submission" date="2019-04" db="EMBL/GenBank/DDBJ databases">
        <title>Friends and foes A comparative genomics studyof 23 Aspergillus species from section Flavi.</title>
        <authorList>
            <consortium name="DOE Joint Genome Institute"/>
            <person name="Kjaerbolling I."/>
            <person name="Vesth T."/>
            <person name="Frisvad J.C."/>
            <person name="Nybo J.L."/>
            <person name="Theobald S."/>
            <person name="Kildgaard S."/>
            <person name="Isbrandt T."/>
            <person name="Kuo A."/>
            <person name="Sato A."/>
            <person name="Lyhne E.K."/>
            <person name="Kogle M.E."/>
            <person name="Wiebenga A."/>
            <person name="Kun R.S."/>
            <person name="Lubbers R.J."/>
            <person name="Makela M.R."/>
            <person name="Barry K."/>
            <person name="Chovatia M."/>
            <person name="Clum A."/>
            <person name="Daum C."/>
            <person name="Haridas S."/>
            <person name="He G."/>
            <person name="LaButti K."/>
            <person name="Lipzen A."/>
            <person name="Mondo S."/>
            <person name="Riley R."/>
            <person name="Salamov A."/>
            <person name="Simmons B.A."/>
            <person name="Magnuson J.K."/>
            <person name="Henrissat B."/>
            <person name="Mortensen U.H."/>
            <person name="Larsen T.O."/>
            <person name="Devries R.P."/>
            <person name="Grigoriev I.V."/>
            <person name="Machida M."/>
            <person name="Baker S.E."/>
            <person name="Andersen M.R."/>
        </authorList>
    </citation>
    <scope>NUCLEOTIDE SEQUENCE [LARGE SCALE GENOMIC DNA]</scope>
    <source>
        <strain evidence="2">CBS 553.77</strain>
    </source>
</reference>
<name>A0A5N6YYX8_9EURO</name>
<protein>
    <submittedName>
        <fullName evidence="1">Uncharacterized protein</fullName>
    </submittedName>
</protein>
<accession>A0A5N6YYX8</accession>
<evidence type="ECO:0000313" key="2">
    <source>
        <dbReference type="Proteomes" id="UP000327118"/>
    </source>
</evidence>